<evidence type="ECO:0000256" key="2">
    <source>
        <dbReference type="ARBA" id="ARBA00004236"/>
    </source>
</evidence>
<dbReference type="SMART" id="SM00388">
    <property type="entry name" value="HisKA"/>
    <property type="match status" value="1"/>
</dbReference>
<evidence type="ECO:0000256" key="1">
    <source>
        <dbReference type="ARBA" id="ARBA00000085"/>
    </source>
</evidence>
<evidence type="ECO:0000256" key="11">
    <source>
        <dbReference type="SAM" id="MobiDB-lite"/>
    </source>
</evidence>
<organism evidence="15 16">
    <name type="scientific">Phycicoccus sonneratiae</name>
    <dbReference type="NCBI Taxonomy" id="2807628"/>
    <lineage>
        <taxon>Bacteria</taxon>
        <taxon>Bacillati</taxon>
        <taxon>Actinomycetota</taxon>
        <taxon>Actinomycetes</taxon>
        <taxon>Micrococcales</taxon>
        <taxon>Intrasporangiaceae</taxon>
        <taxon>Phycicoccus</taxon>
    </lineage>
</organism>
<dbReference type="Pfam" id="PF02518">
    <property type="entry name" value="HATPase_c"/>
    <property type="match status" value="1"/>
</dbReference>
<dbReference type="InterPro" id="IPR003594">
    <property type="entry name" value="HATPase_dom"/>
</dbReference>
<evidence type="ECO:0000256" key="6">
    <source>
        <dbReference type="ARBA" id="ARBA00022692"/>
    </source>
</evidence>
<gene>
    <name evidence="15" type="ORF">JQN70_10340</name>
</gene>
<keyword evidence="5" id="KW-0808">Transferase</keyword>
<dbReference type="CDD" id="cd06225">
    <property type="entry name" value="HAMP"/>
    <property type="match status" value="1"/>
</dbReference>
<evidence type="ECO:0000259" key="13">
    <source>
        <dbReference type="PROSITE" id="PS50109"/>
    </source>
</evidence>
<dbReference type="InterPro" id="IPR003661">
    <property type="entry name" value="HisK_dim/P_dom"/>
</dbReference>
<dbReference type="PANTHER" id="PTHR45436:SF5">
    <property type="entry name" value="SENSOR HISTIDINE KINASE TRCS"/>
    <property type="match status" value="1"/>
</dbReference>
<keyword evidence="9" id="KW-0902">Two-component regulatory system</keyword>
<comment type="catalytic activity">
    <reaction evidence="1">
        <text>ATP + protein L-histidine = ADP + protein N-phospho-L-histidine.</text>
        <dbReference type="EC" id="2.7.13.3"/>
    </reaction>
</comment>
<dbReference type="EC" id="2.7.13.3" evidence="3"/>
<evidence type="ECO:0000259" key="14">
    <source>
        <dbReference type="PROSITE" id="PS50885"/>
    </source>
</evidence>
<feature type="domain" description="Histidine kinase" evidence="13">
    <location>
        <begin position="227"/>
        <end position="433"/>
    </location>
</feature>
<evidence type="ECO:0000313" key="15">
    <source>
        <dbReference type="EMBL" id="MBM6400784.1"/>
    </source>
</evidence>
<dbReference type="Gene3D" id="6.10.340.10">
    <property type="match status" value="1"/>
</dbReference>
<dbReference type="EMBL" id="JAFDVD010000011">
    <property type="protein sequence ID" value="MBM6400784.1"/>
    <property type="molecule type" value="Genomic_DNA"/>
</dbReference>
<dbReference type="PANTHER" id="PTHR45436">
    <property type="entry name" value="SENSOR HISTIDINE KINASE YKOH"/>
    <property type="match status" value="1"/>
</dbReference>
<keyword evidence="8 12" id="KW-1133">Transmembrane helix</keyword>
<evidence type="ECO:0000256" key="9">
    <source>
        <dbReference type="ARBA" id="ARBA00023012"/>
    </source>
</evidence>
<evidence type="ECO:0000256" key="8">
    <source>
        <dbReference type="ARBA" id="ARBA00022989"/>
    </source>
</evidence>
<dbReference type="CDD" id="cd00075">
    <property type="entry name" value="HATPase"/>
    <property type="match status" value="1"/>
</dbReference>
<dbReference type="SUPFAM" id="SSF47384">
    <property type="entry name" value="Homodimeric domain of signal transducing histidine kinase"/>
    <property type="match status" value="1"/>
</dbReference>
<evidence type="ECO:0000256" key="10">
    <source>
        <dbReference type="ARBA" id="ARBA00023136"/>
    </source>
</evidence>
<evidence type="ECO:0000313" key="16">
    <source>
        <dbReference type="Proteomes" id="UP001430172"/>
    </source>
</evidence>
<feature type="compositionally biased region" description="Low complexity" evidence="11">
    <location>
        <begin position="73"/>
        <end position="87"/>
    </location>
</feature>
<dbReference type="SMART" id="SM00387">
    <property type="entry name" value="HATPase_c"/>
    <property type="match status" value="1"/>
</dbReference>
<evidence type="ECO:0000256" key="7">
    <source>
        <dbReference type="ARBA" id="ARBA00022777"/>
    </source>
</evidence>
<dbReference type="InterPro" id="IPR036890">
    <property type="entry name" value="HATPase_C_sf"/>
</dbReference>
<keyword evidence="6 12" id="KW-0812">Transmembrane</keyword>
<evidence type="ECO:0000256" key="12">
    <source>
        <dbReference type="SAM" id="Phobius"/>
    </source>
</evidence>
<dbReference type="Gene3D" id="1.10.287.130">
    <property type="match status" value="1"/>
</dbReference>
<dbReference type="SMART" id="SM00304">
    <property type="entry name" value="HAMP"/>
    <property type="match status" value="1"/>
</dbReference>
<evidence type="ECO:0000256" key="4">
    <source>
        <dbReference type="ARBA" id="ARBA00022553"/>
    </source>
</evidence>
<dbReference type="SUPFAM" id="SSF55874">
    <property type="entry name" value="ATPase domain of HSP90 chaperone/DNA topoisomerase II/histidine kinase"/>
    <property type="match status" value="1"/>
</dbReference>
<protein>
    <recommendedName>
        <fullName evidence="3">histidine kinase</fullName>
        <ecNumber evidence="3">2.7.13.3</ecNumber>
    </recommendedName>
</protein>
<feature type="region of interest" description="Disordered" evidence="11">
    <location>
        <begin position="71"/>
        <end position="102"/>
    </location>
</feature>
<dbReference type="SUPFAM" id="SSF158472">
    <property type="entry name" value="HAMP domain-like"/>
    <property type="match status" value="1"/>
</dbReference>
<dbReference type="Gene3D" id="3.30.565.10">
    <property type="entry name" value="Histidine kinase-like ATPase, C-terminal domain"/>
    <property type="match status" value="1"/>
</dbReference>
<keyword evidence="16" id="KW-1185">Reference proteome</keyword>
<dbReference type="GO" id="GO:0016301">
    <property type="term" value="F:kinase activity"/>
    <property type="evidence" value="ECO:0007669"/>
    <property type="project" value="UniProtKB-KW"/>
</dbReference>
<feature type="transmembrane region" description="Helical" evidence="12">
    <location>
        <begin position="137"/>
        <end position="158"/>
    </location>
</feature>
<comment type="caution">
    <text evidence="15">The sequence shown here is derived from an EMBL/GenBank/DDBJ whole genome shotgun (WGS) entry which is preliminary data.</text>
</comment>
<dbReference type="PRINTS" id="PR00344">
    <property type="entry name" value="BCTRLSENSOR"/>
</dbReference>
<dbReference type="Pfam" id="PF00512">
    <property type="entry name" value="HisKA"/>
    <property type="match status" value="1"/>
</dbReference>
<reference evidence="15" key="1">
    <citation type="submission" date="2021-02" db="EMBL/GenBank/DDBJ databases">
        <title>Phycicoccus sp. MQZ13P-5T, whole genome shotgun sequence.</title>
        <authorList>
            <person name="Tuo L."/>
        </authorList>
    </citation>
    <scope>NUCLEOTIDE SEQUENCE</scope>
    <source>
        <strain evidence="15">MQZ13P-5</strain>
    </source>
</reference>
<keyword evidence="4" id="KW-0597">Phosphoprotein</keyword>
<accession>A0ABS2CLP4</accession>
<keyword evidence="10 12" id="KW-0472">Membrane</keyword>
<dbReference type="InterPro" id="IPR004358">
    <property type="entry name" value="Sig_transdc_His_kin-like_C"/>
</dbReference>
<dbReference type="CDD" id="cd00082">
    <property type="entry name" value="HisKA"/>
    <property type="match status" value="1"/>
</dbReference>
<dbReference type="InterPro" id="IPR050428">
    <property type="entry name" value="TCS_sensor_his_kinase"/>
</dbReference>
<dbReference type="PROSITE" id="PS50109">
    <property type="entry name" value="HIS_KIN"/>
    <property type="match status" value="1"/>
</dbReference>
<name>A0ABS2CLP4_9MICO</name>
<dbReference type="Proteomes" id="UP001430172">
    <property type="component" value="Unassembled WGS sequence"/>
</dbReference>
<comment type="subcellular location">
    <subcellularLocation>
        <location evidence="2">Cell membrane</location>
    </subcellularLocation>
</comment>
<evidence type="ECO:0000256" key="3">
    <source>
        <dbReference type="ARBA" id="ARBA00012438"/>
    </source>
</evidence>
<dbReference type="InterPro" id="IPR003660">
    <property type="entry name" value="HAMP_dom"/>
</dbReference>
<dbReference type="InterPro" id="IPR005467">
    <property type="entry name" value="His_kinase_dom"/>
</dbReference>
<sequence>MVLLVALLLVLSVTVDRVLRSRTEGQLEQRLLDRVAVAQALADQVSAQDLVDRIGGEGVSVRLTTGDGEVLTAGPQAAAPSPSATPGGPAPKPGPAAPDRVRRSGDVYSVERRLPVGELVLTTDAGGLRQTLSQVRVVLALSSLGVLVLAALLVGLLTGRLLRPLDTMTTTARSIAAGDRGRRLRPDPPDTELGRMAGAFDDMLDAVEGAEGRARAAEARVRDFVLEAAHELRTPLAGVQASAEALLLGHPGREERERLLAGVVRESQRAGRLADDLLLMARIDRGVELERGPVDLRLLAEDVAATATRRPGAAVSVGSAHGPSVVEADADRVTQVLTNLVDNARRATGPDGRVRLEVGPGGRVVVADDGPGVPAADRERIFERLVRLDAARSRDRGGAGLGLPIARGLARAHGGDLRLLDTGTGAAFELTLP</sequence>
<evidence type="ECO:0000256" key="5">
    <source>
        <dbReference type="ARBA" id="ARBA00022679"/>
    </source>
</evidence>
<proteinExistence type="predicted"/>
<dbReference type="Pfam" id="PF00672">
    <property type="entry name" value="HAMP"/>
    <property type="match status" value="1"/>
</dbReference>
<keyword evidence="7 15" id="KW-0418">Kinase</keyword>
<dbReference type="InterPro" id="IPR036097">
    <property type="entry name" value="HisK_dim/P_sf"/>
</dbReference>
<dbReference type="PROSITE" id="PS50885">
    <property type="entry name" value="HAMP"/>
    <property type="match status" value="1"/>
</dbReference>
<feature type="domain" description="HAMP" evidence="14">
    <location>
        <begin position="159"/>
        <end position="212"/>
    </location>
</feature>